<evidence type="ECO:0000256" key="4">
    <source>
        <dbReference type="RuleBase" id="RU362130"/>
    </source>
</evidence>
<dbReference type="SUPFAM" id="SSF54403">
    <property type="entry name" value="Cystatin/monellin"/>
    <property type="match status" value="1"/>
</dbReference>
<evidence type="ECO:0000313" key="7">
    <source>
        <dbReference type="Proteomes" id="UP000515123"/>
    </source>
</evidence>
<keyword evidence="2 4" id="KW-0646">Protease inhibitor</keyword>
<sequence>MGRQISANRGRSLALFLCLALLLLSFCFHHCAAAAAAAREEEEELVKAAAMADEQPKKPVPAAEEAPAAEAEAEEEEGLHLEDDQEPREHPIMGGIYDAPLNNENGFDKEDLARFAVREYNNKNRRAEGGGRAVEMGERLLQPVGDVREVGLGSHNTLAKEDLARFALQHHNNNNNNNNNALLEFVRVVKAKEQVVSGMMHYLTVEVNDAGKKKLYEAKVWEQVWMNFRQLQEFTYLGDA</sequence>
<keyword evidence="4" id="KW-0732">Signal</keyword>
<dbReference type="PANTHER" id="PTHR11413:SF103">
    <property type="entry name" value="CYSTEINE PROTEINASE INHIBITOR 12"/>
    <property type="match status" value="1"/>
</dbReference>
<evidence type="ECO:0000256" key="1">
    <source>
        <dbReference type="ARBA" id="ARBA00007233"/>
    </source>
</evidence>
<gene>
    <name evidence="8" type="primary">LOC109719449</name>
</gene>
<dbReference type="InterPro" id="IPR018073">
    <property type="entry name" value="Prot_inh_cystat_CS"/>
</dbReference>
<name>A0A6P5G902_ANACO</name>
<feature type="signal peptide" evidence="4">
    <location>
        <begin position="1"/>
        <end position="33"/>
    </location>
</feature>
<dbReference type="GeneID" id="109719449"/>
<evidence type="ECO:0000259" key="6">
    <source>
        <dbReference type="SMART" id="SM00043"/>
    </source>
</evidence>
<evidence type="ECO:0000256" key="2">
    <source>
        <dbReference type="ARBA" id="ARBA00022690"/>
    </source>
</evidence>
<dbReference type="Pfam" id="PF16845">
    <property type="entry name" value="SQAPI"/>
    <property type="match status" value="1"/>
</dbReference>
<feature type="region of interest" description="Disordered" evidence="5">
    <location>
        <begin position="47"/>
        <end position="100"/>
    </location>
</feature>
<accession>A0A6P5G902</accession>
<evidence type="ECO:0000313" key="8">
    <source>
        <dbReference type="RefSeq" id="XP_020101735.1"/>
    </source>
</evidence>
<feature type="chain" id="PRO_5028516012" description="Cysteine proteinase inhibitor" evidence="4">
    <location>
        <begin position="34"/>
        <end position="240"/>
    </location>
</feature>
<reference evidence="7" key="1">
    <citation type="journal article" date="2015" name="Nat. Genet.">
        <title>The pineapple genome and the evolution of CAM photosynthesis.</title>
        <authorList>
            <person name="Ming R."/>
            <person name="VanBuren R."/>
            <person name="Wai C.M."/>
            <person name="Tang H."/>
            <person name="Schatz M.C."/>
            <person name="Bowers J.E."/>
            <person name="Lyons E."/>
            <person name="Wang M.L."/>
            <person name="Chen J."/>
            <person name="Biggers E."/>
            <person name="Zhang J."/>
            <person name="Huang L."/>
            <person name="Zhang L."/>
            <person name="Miao W."/>
            <person name="Zhang J."/>
            <person name="Ye Z."/>
            <person name="Miao C."/>
            <person name="Lin Z."/>
            <person name="Wang H."/>
            <person name="Zhou H."/>
            <person name="Yim W.C."/>
            <person name="Priest H.D."/>
            <person name="Zheng C."/>
            <person name="Woodhouse M."/>
            <person name="Edger P.P."/>
            <person name="Guyot R."/>
            <person name="Guo H.B."/>
            <person name="Guo H."/>
            <person name="Zheng G."/>
            <person name="Singh R."/>
            <person name="Sharma A."/>
            <person name="Min X."/>
            <person name="Zheng Y."/>
            <person name="Lee H."/>
            <person name="Gurtowski J."/>
            <person name="Sedlazeck F.J."/>
            <person name="Harkess A."/>
            <person name="McKain M.R."/>
            <person name="Liao Z."/>
            <person name="Fang J."/>
            <person name="Liu J."/>
            <person name="Zhang X."/>
            <person name="Zhang Q."/>
            <person name="Hu W."/>
            <person name="Qin Y."/>
            <person name="Wang K."/>
            <person name="Chen L.Y."/>
            <person name="Shirley N."/>
            <person name="Lin Y.R."/>
            <person name="Liu L.Y."/>
            <person name="Hernandez A.G."/>
            <person name="Wright C.L."/>
            <person name="Bulone V."/>
            <person name="Tuskan G.A."/>
            <person name="Heath K."/>
            <person name="Zee F."/>
            <person name="Moore P.H."/>
            <person name="Sunkar R."/>
            <person name="Leebens-Mack J.H."/>
            <person name="Mockler T."/>
            <person name="Bennetzen J.L."/>
            <person name="Freeling M."/>
            <person name="Sankoff D."/>
            <person name="Paterson A.H."/>
            <person name="Zhu X."/>
            <person name="Yang X."/>
            <person name="Smith J.A."/>
            <person name="Cushman J.C."/>
            <person name="Paull R.E."/>
            <person name="Yu Q."/>
        </authorList>
    </citation>
    <scope>NUCLEOTIDE SEQUENCE [LARGE SCALE GENOMIC DNA]</scope>
    <source>
        <strain evidence="7">cv. F153</strain>
    </source>
</reference>
<dbReference type="AlphaFoldDB" id="A0A6P5G902"/>
<protein>
    <recommendedName>
        <fullName evidence="4">Cysteine proteinase inhibitor</fullName>
    </recommendedName>
</protein>
<dbReference type="InterPro" id="IPR000010">
    <property type="entry name" value="Cystatin_dom"/>
</dbReference>
<dbReference type="SMART" id="SM00043">
    <property type="entry name" value="CY"/>
    <property type="match status" value="1"/>
</dbReference>
<feature type="compositionally biased region" description="Basic and acidic residues" evidence="5">
    <location>
        <begin position="78"/>
        <end position="91"/>
    </location>
</feature>
<dbReference type="RefSeq" id="XP_020101735.1">
    <property type="nucleotide sequence ID" value="XM_020246146.1"/>
</dbReference>
<feature type="domain" description="Cystatin" evidence="6">
    <location>
        <begin position="149"/>
        <end position="237"/>
    </location>
</feature>
<dbReference type="OrthoDB" id="1908104at2759"/>
<evidence type="ECO:0000256" key="5">
    <source>
        <dbReference type="SAM" id="MobiDB-lite"/>
    </source>
</evidence>
<feature type="compositionally biased region" description="Low complexity" evidence="5">
    <location>
        <begin position="61"/>
        <end position="70"/>
    </location>
</feature>
<dbReference type="InterPro" id="IPR027214">
    <property type="entry name" value="Cystatin"/>
</dbReference>
<dbReference type="InterPro" id="IPR046350">
    <property type="entry name" value="Cystatin_sf"/>
</dbReference>
<keyword evidence="3 4" id="KW-0789">Thiol protease inhibitor</keyword>
<dbReference type="Proteomes" id="UP000515123">
    <property type="component" value="Linkage group 13"/>
</dbReference>
<keyword evidence="7" id="KW-1185">Reference proteome</keyword>
<organism evidence="7 8">
    <name type="scientific">Ananas comosus</name>
    <name type="common">Pineapple</name>
    <name type="synonym">Ananas ananas</name>
    <dbReference type="NCBI Taxonomy" id="4615"/>
    <lineage>
        <taxon>Eukaryota</taxon>
        <taxon>Viridiplantae</taxon>
        <taxon>Streptophyta</taxon>
        <taxon>Embryophyta</taxon>
        <taxon>Tracheophyta</taxon>
        <taxon>Spermatophyta</taxon>
        <taxon>Magnoliopsida</taxon>
        <taxon>Liliopsida</taxon>
        <taxon>Poales</taxon>
        <taxon>Bromeliaceae</taxon>
        <taxon>Bromelioideae</taxon>
        <taxon>Ananas</taxon>
    </lineage>
</organism>
<dbReference type="PROSITE" id="PS00287">
    <property type="entry name" value="CYSTATIN"/>
    <property type="match status" value="1"/>
</dbReference>
<reference evidence="8" key="2">
    <citation type="submission" date="2025-08" db="UniProtKB">
        <authorList>
            <consortium name="RefSeq"/>
        </authorList>
    </citation>
    <scope>IDENTIFICATION</scope>
    <source>
        <tissue evidence="8">Leaf</tissue>
    </source>
</reference>
<comment type="similarity">
    <text evidence="1 4">Belongs to the cystatin family. Phytocystatin subfamily.</text>
</comment>
<proteinExistence type="inferred from homology"/>
<dbReference type="Gene3D" id="3.10.450.10">
    <property type="match status" value="2"/>
</dbReference>
<dbReference type="CDD" id="cd00042">
    <property type="entry name" value="CY"/>
    <property type="match status" value="1"/>
</dbReference>
<dbReference type="GO" id="GO:0004869">
    <property type="term" value="F:cysteine-type endopeptidase inhibitor activity"/>
    <property type="evidence" value="ECO:0007669"/>
    <property type="project" value="UniProtKB-KW"/>
</dbReference>
<evidence type="ECO:0000256" key="3">
    <source>
        <dbReference type="ARBA" id="ARBA00022704"/>
    </source>
</evidence>
<dbReference type="PANTHER" id="PTHR11413">
    <property type="entry name" value="CYSTATIN FAMILY MEMBER"/>
    <property type="match status" value="1"/>
</dbReference>